<name>A0A1S8B2G4_9PEZI</name>
<dbReference type="Proteomes" id="UP000190776">
    <property type="component" value="Unassembled WGS sequence"/>
</dbReference>
<feature type="compositionally biased region" description="Basic and acidic residues" evidence="1">
    <location>
        <begin position="67"/>
        <end position="82"/>
    </location>
</feature>
<dbReference type="AlphaFoldDB" id="A0A1S8B2G4"/>
<dbReference type="OrthoDB" id="5416037at2759"/>
<dbReference type="PANTHER" id="PTHR34502">
    <property type="entry name" value="DUF6594 DOMAIN-CONTAINING PROTEIN-RELATED"/>
    <property type="match status" value="1"/>
</dbReference>
<evidence type="ECO:0000313" key="4">
    <source>
        <dbReference type="Proteomes" id="UP000190776"/>
    </source>
</evidence>
<feature type="domain" description="DUF6594" evidence="2">
    <location>
        <begin position="193"/>
        <end position="412"/>
    </location>
</feature>
<dbReference type="PANTHER" id="PTHR34502:SF6">
    <property type="entry name" value="DUF6594 DOMAIN-CONTAINING PROTEIN"/>
    <property type="match status" value="1"/>
</dbReference>
<evidence type="ECO:0000256" key="1">
    <source>
        <dbReference type="SAM" id="MobiDB-lite"/>
    </source>
</evidence>
<accession>A0A1S8B2G4</accession>
<sequence>MPWDPLDDDYDEGYRQRQLEIDTIYQELQAQDPQAREGGSDDRVLKKLEAQKEQRRRHILRSPTHHQARDEPRYSHNDDADSPRGPTVFPYYYYHNNSQPQPQPGPYWGHSDPPPPPVPHVPVHDPGYHAAQPYGNFQPPSPHSRGSGQLQTDLPDLAETTTTGYEKLAFALSGTSIRHDHEESGADMRHVPKPLYRRFEYLNHRVLLHWQGELSELEEELRVLDECIAQHQIHAGDEVGKALPASRRYSSQYGADLHQRRTMVLGNIYCKMGQYYNTMASFEKMSSVSEPARADDVSAYESWIREHAPIDDDETRFLARQADLMSLHRRHKRQERPHELRLSGDQVLQTALLALLLFLVLPLIAFPQIPSVGGRLFVLTIIGAAEVAMVSSTRFSNLMSGKEWRICGIAYVVPQTADAKRGERAATRGANDYVQVLRSYGSDRGRCLRSVDR</sequence>
<feature type="region of interest" description="Disordered" evidence="1">
    <location>
        <begin position="51"/>
        <end position="152"/>
    </location>
</feature>
<reference evidence="3 4" key="1">
    <citation type="submission" date="2017-01" db="EMBL/GenBank/DDBJ databases">
        <title>Draft genome sequence of Diplodia seriata F98.1, a fungal species involved in grapevine trunk diseases.</title>
        <authorList>
            <person name="Robert-Siegwald G."/>
            <person name="Vallet J."/>
            <person name="Abou-Mansour E."/>
            <person name="Xu J."/>
            <person name="Rey P."/>
            <person name="Bertsch C."/>
            <person name="Rego C."/>
            <person name="Larignon P."/>
            <person name="Fontaine F."/>
            <person name="Lebrun M.-H."/>
        </authorList>
    </citation>
    <scope>NUCLEOTIDE SEQUENCE [LARGE SCALE GENOMIC DNA]</scope>
    <source>
        <strain evidence="3 4">F98.1</strain>
    </source>
</reference>
<dbReference type="InterPro" id="IPR046529">
    <property type="entry name" value="DUF6594"/>
</dbReference>
<evidence type="ECO:0000313" key="3">
    <source>
        <dbReference type="EMBL" id="OMP81558.1"/>
    </source>
</evidence>
<gene>
    <name evidence="3" type="ORF">BK809_0002551</name>
</gene>
<dbReference type="Pfam" id="PF20237">
    <property type="entry name" value="DUF6594"/>
    <property type="match status" value="1"/>
</dbReference>
<proteinExistence type="predicted"/>
<dbReference type="STRING" id="420778.A0A1S8B2G4"/>
<feature type="compositionally biased region" description="Basic residues" evidence="1">
    <location>
        <begin position="54"/>
        <end position="66"/>
    </location>
</feature>
<comment type="caution">
    <text evidence="3">The sequence shown here is derived from an EMBL/GenBank/DDBJ whole genome shotgun (WGS) entry which is preliminary data.</text>
</comment>
<protein>
    <recommendedName>
        <fullName evidence="2">DUF6594 domain-containing protein</fullName>
    </recommendedName>
</protein>
<dbReference type="EMBL" id="MSZU01000115">
    <property type="protein sequence ID" value="OMP81558.1"/>
    <property type="molecule type" value="Genomic_DNA"/>
</dbReference>
<organism evidence="3 4">
    <name type="scientific">Diplodia seriata</name>
    <dbReference type="NCBI Taxonomy" id="420778"/>
    <lineage>
        <taxon>Eukaryota</taxon>
        <taxon>Fungi</taxon>
        <taxon>Dikarya</taxon>
        <taxon>Ascomycota</taxon>
        <taxon>Pezizomycotina</taxon>
        <taxon>Dothideomycetes</taxon>
        <taxon>Dothideomycetes incertae sedis</taxon>
        <taxon>Botryosphaeriales</taxon>
        <taxon>Botryosphaeriaceae</taxon>
        <taxon>Diplodia</taxon>
    </lineage>
</organism>
<evidence type="ECO:0000259" key="2">
    <source>
        <dbReference type="Pfam" id="PF20237"/>
    </source>
</evidence>